<dbReference type="EMBL" id="JAUEPS010000045">
    <property type="protein sequence ID" value="KAK0446936.1"/>
    <property type="molecule type" value="Genomic_DNA"/>
</dbReference>
<protein>
    <recommendedName>
        <fullName evidence="1">Helitron helicase-like domain-containing protein</fullName>
    </recommendedName>
</protein>
<gene>
    <name evidence="2" type="ORF">EV420DRAFT_1219922</name>
</gene>
<proteinExistence type="predicted"/>
<keyword evidence="3" id="KW-1185">Reference proteome</keyword>
<reference evidence="2" key="1">
    <citation type="submission" date="2023-06" db="EMBL/GenBank/DDBJ databases">
        <authorList>
            <consortium name="Lawrence Berkeley National Laboratory"/>
            <person name="Ahrendt S."/>
            <person name="Sahu N."/>
            <person name="Indic B."/>
            <person name="Wong-Bajracharya J."/>
            <person name="Merenyi Z."/>
            <person name="Ke H.-M."/>
            <person name="Monk M."/>
            <person name="Kocsube S."/>
            <person name="Drula E."/>
            <person name="Lipzen A."/>
            <person name="Balint B."/>
            <person name="Henrissat B."/>
            <person name="Andreopoulos B."/>
            <person name="Martin F.M."/>
            <person name="Harder C.B."/>
            <person name="Rigling D."/>
            <person name="Ford K.L."/>
            <person name="Foster G.D."/>
            <person name="Pangilinan J."/>
            <person name="Papanicolaou A."/>
            <person name="Barry K."/>
            <person name="LaButti K."/>
            <person name="Viragh M."/>
            <person name="Koriabine M."/>
            <person name="Yan M."/>
            <person name="Riley R."/>
            <person name="Champramary S."/>
            <person name="Plett K.L."/>
            <person name="Tsai I.J."/>
            <person name="Slot J."/>
            <person name="Sipos G."/>
            <person name="Plett J."/>
            <person name="Nagy L.G."/>
            <person name="Grigoriev I.V."/>
        </authorList>
    </citation>
    <scope>NUCLEOTIDE SEQUENCE</scope>
    <source>
        <strain evidence="2">CCBAS 213</strain>
    </source>
</reference>
<feature type="domain" description="Helitron helicase-like" evidence="1">
    <location>
        <begin position="43"/>
        <end position="105"/>
    </location>
</feature>
<dbReference type="InterPro" id="IPR025476">
    <property type="entry name" value="Helitron_helicase-like"/>
</dbReference>
<dbReference type="GeneID" id="85349993"/>
<evidence type="ECO:0000259" key="1">
    <source>
        <dbReference type="Pfam" id="PF14214"/>
    </source>
</evidence>
<dbReference type="RefSeq" id="XP_060325961.1">
    <property type="nucleotide sequence ID" value="XM_060466445.1"/>
</dbReference>
<accession>A0AA39JSB5</accession>
<organism evidence="2 3">
    <name type="scientific">Armillaria tabescens</name>
    <name type="common">Ringless honey mushroom</name>
    <name type="synonym">Agaricus tabescens</name>
    <dbReference type="NCBI Taxonomy" id="1929756"/>
    <lineage>
        <taxon>Eukaryota</taxon>
        <taxon>Fungi</taxon>
        <taxon>Dikarya</taxon>
        <taxon>Basidiomycota</taxon>
        <taxon>Agaricomycotina</taxon>
        <taxon>Agaricomycetes</taxon>
        <taxon>Agaricomycetidae</taxon>
        <taxon>Agaricales</taxon>
        <taxon>Marasmiineae</taxon>
        <taxon>Physalacriaceae</taxon>
        <taxon>Desarmillaria</taxon>
    </lineage>
</organism>
<name>A0AA39JSB5_ARMTA</name>
<comment type="caution">
    <text evidence="2">The sequence shown here is derived from an EMBL/GenBank/DDBJ whole genome shotgun (WGS) entry which is preliminary data.</text>
</comment>
<evidence type="ECO:0000313" key="3">
    <source>
        <dbReference type="Proteomes" id="UP001175211"/>
    </source>
</evidence>
<sequence>MLLRTSLKVKRKSFMSVARSFATVSPEALHIVSECISRGDYTTANNPEEKEVLTLMKEVKAVTATVPASGASHTVMRNEIRGLMIDQGSPSFYVTINPTDIYNPVV</sequence>
<dbReference type="AlphaFoldDB" id="A0AA39JSB5"/>
<feature type="non-terminal residue" evidence="2">
    <location>
        <position position="106"/>
    </location>
</feature>
<dbReference type="Pfam" id="PF14214">
    <property type="entry name" value="Helitron_like_N"/>
    <property type="match status" value="1"/>
</dbReference>
<dbReference type="Proteomes" id="UP001175211">
    <property type="component" value="Unassembled WGS sequence"/>
</dbReference>
<evidence type="ECO:0000313" key="2">
    <source>
        <dbReference type="EMBL" id="KAK0446936.1"/>
    </source>
</evidence>